<dbReference type="InterPro" id="IPR013747">
    <property type="entry name" value="ACP_syn_III_C"/>
</dbReference>
<dbReference type="STRING" id="953739.SVEN_6207"/>
<evidence type="ECO:0000259" key="2">
    <source>
        <dbReference type="Pfam" id="PF08541"/>
    </source>
</evidence>
<dbReference type="Gene3D" id="3.40.47.10">
    <property type="match status" value="2"/>
</dbReference>
<organism evidence="3 4">
    <name type="scientific">Streptomyces venezuelae (strain ATCC 10712 / CBS 650.69 / DSM 40230 / JCM 4526 / NBRC 13096 / PD 04745)</name>
    <dbReference type="NCBI Taxonomy" id="953739"/>
    <lineage>
        <taxon>Bacteria</taxon>
        <taxon>Bacillati</taxon>
        <taxon>Actinomycetota</taxon>
        <taxon>Actinomycetes</taxon>
        <taxon>Kitasatosporales</taxon>
        <taxon>Streptomycetaceae</taxon>
        <taxon>Streptomyces</taxon>
    </lineage>
</organism>
<feature type="domain" description="Beta-ketoacyl-[acyl-carrier-protein] synthase III C-terminal" evidence="2">
    <location>
        <begin position="222"/>
        <end position="304"/>
    </location>
</feature>
<dbReference type="AlphaFoldDB" id="F2RDK1"/>
<dbReference type="HOGENOM" id="CLU_865629_0_0_11"/>
<dbReference type="GO" id="GO:0016747">
    <property type="term" value="F:acyltransferase activity, transferring groups other than amino-acyl groups"/>
    <property type="evidence" value="ECO:0007669"/>
    <property type="project" value="UniProtKB-ARBA"/>
</dbReference>
<dbReference type="PATRIC" id="fig|953739.5.peg.1413"/>
<dbReference type="GeneID" id="51866738"/>
<reference evidence="3 4" key="1">
    <citation type="journal article" date="2011" name="BMC Genomics">
        <title>Genome-wide analysis of the role of GlnR in Streptomyces venezuelae provides new insights into global nitrogen regulation in actinomycetes.</title>
        <authorList>
            <person name="Pullan S.T."/>
            <person name="Bibb M.J."/>
            <person name="Merrick M."/>
        </authorList>
    </citation>
    <scope>NUCLEOTIDE SEQUENCE [LARGE SCALE GENOMIC DNA]</scope>
    <source>
        <strain evidence="3">ATCC 10712</strain>
    </source>
</reference>
<dbReference type="eggNOG" id="COG0332">
    <property type="taxonomic scope" value="Bacteria"/>
</dbReference>
<proteinExistence type="predicted"/>
<accession>F2RDK1</accession>
<keyword evidence="1" id="KW-0808">Transferase</keyword>
<sequence>MTAVHLSGLSRRHGRWHDLDALVDAGAADAAAVTRLRRGGLARYAVHDGPATGLYADCLGETLDRTGLAPSAVDGVLFFSSTFSAYEDHADLAALCARFGIRDAFPLGMYLGQCTNFSSALTVAQGLAATQDLDNVLLIGVDVLDDRRAARVLPGEVSVFSDTAVCCLVSRARTDGYLVERVEHRYRPELHALHPQRDLLPYIDGFTGALAGVVEGLTKATGRAPDAYAKLVLANHARPVLRNFAATLGIPFDRVPTEGIGTLGHCFAYDQLITLGDLAEQGGTTPGDAVLAIGVGANYLYSATSFVRCEA</sequence>
<dbReference type="KEGG" id="sve:SVEN_6207"/>
<evidence type="ECO:0000256" key="1">
    <source>
        <dbReference type="ARBA" id="ARBA00022679"/>
    </source>
</evidence>
<dbReference type="EMBL" id="FR845719">
    <property type="protein sequence ID" value="CCA59493.1"/>
    <property type="molecule type" value="Genomic_DNA"/>
</dbReference>
<dbReference type="SUPFAM" id="SSF53901">
    <property type="entry name" value="Thiolase-like"/>
    <property type="match status" value="1"/>
</dbReference>
<gene>
    <name evidence="3" type="ordered locus">SVEN_6207</name>
</gene>
<keyword evidence="4" id="KW-1185">Reference proteome</keyword>
<dbReference type="InterPro" id="IPR016039">
    <property type="entry name" value="Thiolase-like"/>
</dbReference>
<dbReference type="Proteomes" id="UP000006854">
    <property type="component" value="Chromosome"/>
</dbReference>
<name>F2RDK1_STRVP</name>
<dbReference type="RefSeq" id="WP_015037388.1">
    <property type="nucleotide sequence ID" value="NC_018750.1"/>
</dbReference>
<protein>
    <submittedName>
        <fullName evidence="3">3-oxoacyl-[acyl-carrier-protein] synthase III family protein</fullName>
    </submittedName>
</protein>
<evidence type="ECO:0000313" key="3">
    <source>
        <dbReference type="EMBL" id="CCA59493.1"/>
    </source>
</evidence>
<evidence type="ECO:0000313" key="4">
    <source>
        <dbReference type="Proteomes" id="UP000006854"/>
    </source>
</evidence>
<dbReference type="OrthoDB" id="2636646at2"/>
<dbReference type="Pfam" id="PF08541">
    <property type="entry name" value="ACP_syn_III_C"/>
    <property type="match status" value="1"/>
</dbReference>